<dbReference type="AlphaFoldDB" id="A0A6A6W6A9"/>
<protein>
    <submittedName>
        <fullName evidence="1">Uncharacterized protein</fullName>
    </submittedName>
</protein>
<reference evidence="1" key="1">
    <citation type="journal article" date="2020" name="Stud. Mycol.">
        <title>101 Dothideomycetes genomes: a test case for predicting lifestyles and emergence of pathogens.</title>
        <authorList>
            <person name="Haridas S."/>
            <person name="Albert R."/>
            <person name="Binder M."/>
            <person name="Bloem J."/>
            <person name="Labutti K."/>
            <person name="Salamov A."/>
            <person name="Andreopoulos B."/>
            <person name="Baker S."/>
            <person name="Barry K."/>
            <person name="Bills G."/>
            <person name="Bluhm B."/>
            <person name="Cannon C."/>
            <person name="Castanera R."/>
            <person name="Culley D."/>
            <person name="Daum C."/>
            <person name="Ezra D."/>
            <person name="Gonzalez J."/>
            <person name="Henrissat B."/>
            <person name="Kuo A."/>
            <person name="Liang C."/>
            <person name="Lipzen A."/>
            <person name="Lutzoni F."/>
            <person name="Magnuson J."/>
            <person name="Mondo S."/>
            <person name="Nolan M."/>
            <person name="Ohm R."/>
            <person name="Pangilinan J."/>
            <person name="Park H.-J."/>
            <person name="Ramirez L."/>
            <person name="Alfaro M."/>
            <person name="Sun H."/>
            <person name="Tritt A."/>
            <person name="Yoshinaga Y."/>
            <person name="Zwiers L.-H."/>
            <person name="Turgeon B."/>
            <person name="Goodwin S."/>
            <person name="Spatafora J."/>
            <person name="Crous P."/>
            <person name="Grigoriev I."/>
        </authorList>
    </citation>
    <scope>NUCLEOTIDE SEQUENCE</scope>
    <source>
        <strain evidence="1">CBS 121739</strain>
    </source>
</reference>
<evidence type="ECO:0000313" key="2">
    <source>
        <dbReference type="Proteomes" id="UP000799437"/>
    </source>
</evidence>
<dbReference type="Proteomes" id="UP000799437">
    <property type="component" value="Unassembled WGS sequence"/>
</dbReference>
<evidence type="ECO:0000313" key="1">
    <source>
        <dbReference type="EMBL" id="KAF2758153.1"/>
    </source>
</evidence>
<dbReference type="EMBL" id="ML996572">
    <property type="protein sequence ID" value="KAF2758153.1"/>
    <property type="molecule type" value="Genomic_DNA"/>
</dbReference>
<dbReference type="GeneID" id="54482268"/>
<accession>A0A6A6W6A9</accession>
<gene>
    <name evidence="1" type="ORF">EJ05DRAFT_379189</name>
</gene>
<sequence length="118" mass="13549">MTYSCCRLHSVCPVFRSSCPPSRYDDVPLLVAHVAHMRRSTVYSPCMHVPAVWWSKRELKLVRRVTGADHDHTAAIYDLKDVQSCTTCIGLPVTIYVHGTRLAYNVCLHHLHARWWSC</sequence>
<name>A0A6A6W6A9_9PEZI</name>
<organism evidence="1 2">
    <name type="scientific">Pseudovirgaria hyperparasitica</name>
    <dbReference type="NCBI Taxonomy" id="470096"/>
    <lineage>
        <taxon>Eukaryota</taxon>
        <taxon>Fungi</taxon>
        <taxon>Dikarya</taxon>
        <taxon>Ascomycota</taxon>
        <taxon>Pezizomycotina</taxon>
        <taxon>Dothideomycetes</taxon>
        <taxon>Dothideomycetes incertae sedis</taxon>
        <taxon>Acrospermales</taxon>
        <taxon>Acrospermaceae</taxon>
        <taxon>Pseudovirgaria</taxon>
    </lineage>
</organism>
<dbReference type="RefSeq" id="XP_033600604.1">
    <property type="nucleotide sequence ID" value="XM_033741214.1"/>
</dbReference>
<proteinExistence type="predicted"/>
<keyword evidence="2" id="KW-1185">Reference proteome</keyword>